<evidence type="ECO:0000313" key="3">
    <source>
        <dbReference type="Proteomes" id="UP001175211"/>
    </source>
</evidence>
<proteinExistence type="predicted"/>
<organism evidence="2 3">
    <name type="scientific">Armillaria tabescens</name>
    <name type="common">Ringless honey mushroom</name>
    <name type="synonym">Agaricus tabescens</name>
    <dbReference type="NCBI Taxonomy" id="1929756"/>
    <lineage>
        <taxon>Eukaryota</taxon>
        <taxon>Fungi</taxon>
        <taxon>Dikarya</taxon>
        <taxon>Basidiomycota</taxon>
        <taxon>Agaricomycotina</taxon>
        <taxon>Agaricomycetes</taxon>
        <taxon>Agaricomycetidae</taxon>
        <taxon>Agaricales</taxon>
        <taxon>Marasmiineae</taxon>
        <taxon>Physalacriaceae</taxon>
        <taxon>Desarmillaria</taxon>
    </lineage>
</organism>
<accession>A0AA39NR93</accession>
<evidence type="ECO:0000256" key="1">
    <source>
        <dbReference type="SAM" id="MobiDB-lite"/>
    </source>
</evidence>
<feature type="compositionally biased region" description="Low complexity" evidence="1">
    <location>
        <begin position="61"/>
        <end position="74"/>
    </location>
</feature>
<name>A0AA39NR93_ARMTA</name>
<gene>
    <name evidence="2" type="ORF">EV420DRAFT_1757918</name>
</gene>
<dbReference type="EMBL" id="JAUEPS010000001">
    <property type="protein sequence ID" value="KAK0470394.1"/>
    <property type="molecule type" value="Genomic_DNA"/>
</dbReference>
<protein>
    <submittedName>
        <fullName evidence="2">Uncharacterized protein</fullName>
    </submittedName>
</protein>
<evidence type="ECO:0000313" key="2">
    <source>
        <dbReference type="EMBL" id="KAK0470394.1"/>
    </source>
</evidence>
<feature type="region of interest" description="Disordered" evidence="1">
    <location>
        <begin position="13"/>
        <end position="81"/>
    </location>
</feature>
<sequence length="81" mass="7965">MQFNIFKHLLGLPGARELSSLSNSGQGYIPRGKGNTNGQGSAGSGESQGGSSGNGTGSGGHITTTSQGSATAGGRRPSRSE</sequence>
<comment type="caution">
    <text evidence="2">The sequence shown here is derived from an EMBL/GenBank/DDBJ whole genome shotgun (WGS) entry which is preliminary data.</text>
</comment>
<dbReference type="RefSeq" id="XP_060340187.1">
    <property type="nucleotide sequence ID" value="XM_060480528.1"/>
</dbReference>
<dbReference type="Proteomes" id="UP001175211">
    <property type="component" value="Unassembled WGS sequence"/>
</dbReference>
<dbReference type="AlphaFoldDB" id="A0AA39NR93"/>
<keyword evidence="3" id="KW-1185">Reference proteome</keyword>
<dbReference type="GeneID" id="85364076"/>
<reference evidence="2" key="1">
    <citation type="submission" date="2023-06" db="EMBL/GenBank/DDBJ databases">
        <authorList>
            <consortium name="Lawrence Berkeley National Laboratory"/>
            <person name="Ahrendt S."/>
            <person name="Sahu N."/>
            <person name="Indic B."/>
            <person name="Wong-Bajracharya J."/>
            <person name="Merenyi Z."/>
            <person name="Ke H.-M."/>
            <person name="Monk M."/>
            <person name="Kocsube S."/>
            <person name="Drula E."/>
            <person name="Lipzen A."/>
            <person name="Balint B."/>
            <person name="Henrissat B."/>
            <person name="Andreopoulos B."/>
            <person name="Martin F.M."/>
            <person name="Harder C.B."/>
            <person name="Rigling D."/>
            <person name="Ford K.L."/>
            <person name="Foster G.D."/>
            <person name="Pangilinan J."/>
            <person name="Papanicolaou A."/>
            <person name="Barry K."/>
            <person name="LaButti K."/>
            <person name="Viragh M."/>
            <person name="Koriabine M."/>
            <person name="Yan M."/>
            <person name="Riley R."/>
            <person name="Champramary S."/>
            <person name="Plett K.L."/>
            <person name="Tsai I.J."/>
            <person name="Slot J."/>
            <person name="Sipos G."/>
            <person name="Plett J."/>
            <person name="Nagy L.G."/>
            <person name="Grigoriev I.V."/>
        </authorList>
    </citation>
    <scope>NUCLEOTIDE SEQUENCE</scope>
    <source>
        <strain evidence="2">CCBAS 213</strain>
    </source>
</reference>
<feature type="compositionally biased region" description="Gly residues" evidence="1">
    <location>
        <begin position="35"/>
        <end position="60"/>
    </location>
</feature>